<keyword evidence="2" id="KW-1185">Reference proteome</keyword>
<evidence type="ECO:0000313" key="1">
    <source>
        <dbReference type="EMBL" id="KAF3528926.1"/>
    </source>
</evidence>
<protein>
    <submittedName>
        <fullName evidence="1">Uncharacterized protein</fullName>
    </submittedName>
</protein>
<dbReference type="EMBL" id="QGKV02001507">
    <property type="protein sequence ID" value="KAF3528926.1"/>
    <property type="molecule type" value="Genomic_DNA"/>
</dbReference>
<accession>A0ABQ7B9S6</accession>
<proteinExistence type="predicted"/>
<evidence type="ECO:0000313" key="2">
    <source>
        <dbReference type="Proteomes" id="UP000266723"/>
    </source>
</evidence>
<comment type="caution">
    <text evidence="1">The sequence shown here is derived from an EMBL/GenBank/DDBJ whole genome shotgun (WGS) entry which is preliminary data.</text>
</comment>
<dbReference type="Proteomes" id="UP000266723">
    <property type="component" value="Unassembled WGS sequence"/>
</dbReference>
<reference evidence="1 2" key="1">
    <citation type="journal article" date="2020" name="BMC Genomics">
        <title>Intraspecific diversification of the crop wild relative Brassica cretica Lam. using demographic model selection.</title>
        <authorList>
            <person name="Kioukis A."/>
            <person name="Michalopoulou V.A."/>
            <person name="Briers L."/>
            <person name="Pirintsos S."/>
            <person name="Studholme D.J."/>
            <person name="Pavlidis P."/>
            <person name="Sarris P.F."/>
        </authorList>
    </citation>
    <scope>NUCLEOTIDE SEQUENCE [LARGE SCALE GENOMIC DNA]</scope>
    <source>
        <strain evidence="2">cv. PFS-1207/04</strain>
    </source>
</reference>
<organism evidence="1 2">
    <name type="scientific">Brassica cretica</name>
    <name type="common">Mustard</name>
    <dbReference type="NCBI Taxonomy" id="69181"/>
    <lineage>
        <taxon>Eukaryota</taxon>
        <taxon>Viridiplantae</taxon>
        <taxon>Streptophyta</taxon>
        <taxon>Embryophyta</taxon>
        <taxon>Tracheophyta</taxon>
        <taxon>Spermatophyta</taxon>
        <taxon>Magnoliopsida</taxon>
        <taxon>eudicotyledons</taxon>
        <taxon>Gunneridae</taxon>
        <taxon>Pentapetalae</taxon>
        <taxon>rosids</taxon>
        <taxon>malvids</taxon>
        <taxon>Brassicales</taxon>
        <taxon>Brassicaceae</taxon>
        <taxon>Brassiceae</taxon>
        <taxon>Brassica</taxon>
    </lineage>
</organism>
<name>A0ABQ7B9S6_BRACR</name>
<sequence>MDRSLRSDQTNGLARGLVGRYVATDSLRIGRYVATDSLRIGRYVANGFFAGRPLRSDRLVRSCILYLLQSVSKTFKFELMSHKTFHGCLYQTYLISPLASLLQLPELCRSLLPSKNLVETSSDWNVSGHRRSIFEGLC</sequence>
<gene>
    <name evidence="1" type="ORF">DY000_02040958</name>
</gene>